<dbReference type="GO" id="GO:0034511">
    <property type="term" value="F:U3 snoRNA binding"/>
    <property type="evidence" value="ECO:0007669"/>
    <property type="project" value="TreeGrafter"/>
</dbReference>
<keyword evidence="6 21" id="KW-0812">Transmembrane</keyword>
<evidence type="ECO:0000256" key="7">
    <source>
        <dbReference type="ARBA" id="ARBA00022729"/>
    </source>
</evidence>
<protein>
    <recommendedName>
        <fullName evidence="18">pH-sensitive chloride channel 2</fullName>
    </recommendedName>
    <alternativeName>
        <fullName evidence="19">Ligand-gated chloride channel protein hodor</fullName>
    </alternativeName>
</protein>
<evidence type="ECO:0000256" key="19">
    <source>
        <dbReference type="ARBA" id="ARBA00082029"/>
    </source>
</evidence>
<evidence type="ECO:0000256" key="3">
    <source>
        <dbReference type="ARBA" id="ARBA00022448"/>
    </source>
</evidence>
<reference evidence="25" key="2">
    <citation type="journal article" date="2023" name="Commun. Biol.">
        <title>Intrasexual cuticular hydrocarbon dimorphism in a wasp sheds light on hydrocarbon biosynthesis genes in Hymenoptera.</title>
        <authorList>
            <person name="Moris V.C."/>
            <person name="Podsiadlowski L."/>
            <person name="Martin S."/>
            <person name="Oeyen J.P."/>
            <person name="Donath A."/>
            <person name="Petersen M."/>
            <person name="Wilbrandt J."/>
            <person name="Misof B."/>
            <person name="Liedtke D."/>
            <person name="Thamm M."/>
            <person name="Scheiner R."/>
            <person name="Schmitt T."/>
            <person name="Niehuis O."/>
        </authorList>
    </citation>
    <scope>NUCLEOTIDE SEQUENCE</scope>
    <source>
        <strain evidence="25">GBR_01_08_01A</strain>
    </source>
</reference>
<keyword evidence="12" id="KW-0325">Glycoprotein</keyword>
<dbReference type="InterPro" id="IPR006028">
    <property type="entry name" value="GABAA/Glycine_rcpt"/>
</dbReference>
<dbReference type="Gene3D" id="2.130.10.10">
    <property type="entry name" value="YVTN repeat-like/Quinoprotein amine dehydrogenase"/>
    <property type="match status" value="5"/>
</dbReference>
<comment type="caution">
    <text evidence="25">The sequence shown here is derived from an EMBL/GenBank/DDBJ whole genome shotgun (WGS) entry which is preliminary data.</text>
</comment>
<feature type="domain" description="Neurotransmitter-gated ion-channel ligand-binding" evidence="22">
    <location>
        <begin position="830"/>
        <end position="1050"/>
    </location>
</feature>
<dbReference type="GO" id="GO:0005230">
    <property type="term" value="F:extracellular ligand-gated monoatomic ion channel activity"/>
    <property type="evidence" value="ECO:0007669"/>
    <property type="project" value="InterPro"/>
</dbReference>
<evidence type="ECO:0000313" key="26">
    <source>
        <dbReference type="Proteomes" id="UP001258017"/>
    </source>
</evidence>
<name>A0AAD9VUA1_9HYME</name>
<evidence type="ECO:0000256" key="10">
    <source>
        <dbReference type="ARBA" id="ARBA00023065"/>
    </source>
</evidence>
<dbReference type="Gene3D" id="1.20.58.390">
    <property type="entry name" value="Neurotransmitter-gated ion-channel transmembrane domain"/>
    <property type="match status" value="1"/>
</dbReference>
<evidence type="ECO:0000313" key="25">
    <source>
        <dbReference type="EMBL" id="KAK2586295.1"/>
    </source>
</evidence>
<dbReference type="InterPro" id="IPR038050">
    <property type="entry name" value="Neuro_actylchol_rec"/>
</dbReference>
<dbReference type="GO" id="GO:0032040">
    <property type="term" value="C:small-subunit processome"/>
    <property type="evidence" value="ECO:0007669"/>
    <property type="project" value="InterPro"/>
</dbReference>
<feature type="transmembrane region" description="Helical" evidence="21">
    <location>
        <begin position="1115"/>
        <end position="1138"/>
    </location>
</feature>
<dbReference type="Pfam" id="PF02932">
    <property type="entry name" value="Neur_chan_memb"/>
    <property type="match status" value="1"/>
</dbReference>
<reference evidence="25" key="1">
    <citation type="submission" date="2021-08" db="EMBL/GenBank/DDBJ databases">
        <authorList>
            <person name="Misof B."/>
            <person name="Oliver O."/>
            <person name="Podsiadlowski L."/>
            <person name="Donath A."/>
            <person name="Peters R."/>
            <person name="Mayer C."/>
            <person name="Rust J."/>
            <person name="Gunkel S."/>
            <person name="Lesny P."/>
            <person name="Martin S."/>
            <person name="Oeyen J.P."/>
            <person name="Petersen M."/>
            <person name="Panagiotis P."/>
            <person name="Wilbrandt J."/>
            <person name="Tanja T."/>
        </authorList>
    </citation>
    <scope>NUCLEOTIDE SEQUENCE</scope>
    <source>
        <strain evidence="25">GBR_01_08_01A</strain>
        <tissue evidence="25">Thorax + abdomen</tissue>
    </source>
</reference>
<dbReference type="InterPro" id="IPR015943">
    <property type="entry name" value="WD40/YVTN_repeat-like_dom_sf"/>
</dbReference>
<dbReference type="PROSITE" id="PS00236">
    <property type="entry name" value="NEUROTR_ION_CHANNEL"/>
    <property type="match status" value="1"/>
</dbReference>
<feature type="transmembrane region" description="Helical" evidence="21">
    <location>
        <begin position="1083"/>
        <end position="1100"/>
    </location>
</feature>
<feature type="transmembrane region" description="Helical" evidence="21">
    <location>
        <begin position="1057"/>
        <end position="1076"/>
    </location>
</feature>
<dbReference type="GO" id="GO:0099095">
    <property type="term" value="F:ligand-gated monoatomic anion channel activity"/>
    <property type="evidence" value="ECO:0007669"/>
    <property type="project" value="UniProtKB-ARBA"/>
</dbReference>
<dbReference type="InterPro" id="IPR006029">
    <property type="entry name" value="Neurotrans-gated_channel_TM"/>
</dbReference>
<dbReference type="InterPro" id="IPR019775">
    <property type="entry name" value="WD40_repeat_CS"/>
</dbReference>
<evidence type="ECO:0000259" key="22">
    <source>
        <dbReference type="Pfam" id="PF02931"/>
    </source>
</evidence>
<evidence type="ECO:0000259" key="24">
    <source>
        <dbReference type="Pfam" id="PF08625"/>
    </source>
</evidence>
<keyword evidence="11 21" id="KW-0472">Membrane</keyword>
<proteinExistence type="inferred from homology"/>
<comment type="similarity">
    <text evidence="17 21">Belongs to the ligand-gated ion channel (TC 1.A.9) family.</text>
</comment>
<dbReference type="InterPro" id="IPR018000">
    <property type="entry name" value="Neurotransmitter_ion_chnl_CS"/>
</dbReference>
<dbReference type="SMART" id="SM00320">
    <property type="entry name" value="WD40"/>
    <property type="match status" value="11"/>
</dbReference>
<evidence type="ECO:0000256" key="4">
    <source>
        <dbReference type="ARBA" id="ARBA00022475"/>
    </source>
</evidence>
<feature type="repeat" description="WD" evidence="20">
    <location>
        <begin position="104"/>
        <end position="145"/>
    </location>
</feature>
<dbReference type="InterPro" id="IPR036734">
    <property type="entry name" value="Neur_chan_lig-bd_sf"/>
</dbReference>
<evidence type="ECO:0000256" key="5">
    <source>
        <dbReference type="ARBA" id="ARBA00022574"/>
    </source>
</evidence>
<dbReference type="Pfam" id="PF08625">
    <property type="entry name" value="Utp13"/>
    <property type="match status" value="1"/>
</dbReference>
<dbReference type="PRINTS" id="PR00320">
    <property type="entry name" value="GPROTEINBRPT"/>
</dbReference>
<comment type="catalytic activity">
    <reaction evidence="16">
        <text>chloride(in) = chloride(out)</text>
        <dbReference type="Rhea" id="RHEA:29823"/>
        <dbReference type="ChEBI" id="CHEBI:17996"/>
    </reaction>
    <physiologicalReaction direction="left-to-right" evidence="16">
        <dbReference type="Rhea" id="RHEA:29824"/>
    </physiologicalReaction>
</comment>
<dbReference type="SUPFAM" id="SSF63712">
    <property type="entry name" value="Nicotinic receptor ligand binding domain-like"/>
    <property type="match status" value="1"/>
</dbReference>
<feature type="domain" description="U3 small nucleolar RNA-associated protein 13 C-terminal" evidence="24">
    <location>
        <begin position="658"/>
        <end position="789"/>
    </location>
</feature>
<evidence type="ECO:0000256" key="18">
    <source>
        <dbReference type="ARBA" id="ARBA00073427"/>
    </source>
</evidence>
<evidence type="ECO:0000256" key="16">
    <source>
        <dbReference type="ARBA" id="ARBA00051122"/>
    </source>
</evidence>
<evidence type="ECO:0000259" key="23">
    <source>
        <dbReference type="Pfam" id="PF02932"/>
    </source>
</evidence>
<gene>
    <name evidence="25" type="ORF">KPH14_001545</name>
</gene>
<evidence type="ECO:0000256" key="17">
    <source>
        <dbReference type="ARBA" id="ARBA00061606"/>
    </source>
</evidence>
<dbReference type="EMBL" id="JAIFRP010000014">
    <property type="protein sequence ID" value="KAK2586295.1"/>
    <property type="molecule type" value="Genomic_DNA"/>
</dbReference>
<dbReference type="GO" id="GO:0000472">
    <property type="term" value="P:endonucleolytic cleavage to generate mature 5'-end of SSU-rRNA from (SSU-rRNA, 5.8S rRNA, LSU-rRNA)"/>
    <property type="evidence" value="ECO:0007669"/>
    <property type="project" value="TreeGrafter"/>
</dbReference>
<keyword evidence="10 21" id="KW-0406">Ion transport</keyword>
<evidence type="ECO:0000256" key="2">
    <source>
        <dbReference type="ARBA" id="ARBA00004651"/>
    </source>
</evidence>
<dbReference type="InterPro" id="IPR013934">
    <property type="entry name" value="Utp13_C"/>
</dbReference>
<evidence type="ECO:0000256" key="12">
    <source>
        <dbReference type="ARBA" id="ARBA00023180"/>
    </source>
</evidence>
<dbReference type="InterPro" id="IPR020472">
    <property type="entry name" value="WD40_PAC1"/>
</dbReference>
<comment type="subcellular location">
    <subcellularLocation>
        <location evidence="2">Cell membrane</location>
        <topology evidence="2">Multi-pass membrane protein</topology>
    </subcellularLocation>
    <subcellularLocation>
        <location evidence="1">Nucleus</location>
        <location evidence="1">Nucleolus</location>
    </subcellularLocation>
</comment>
<sequence>MSKITLKEIYEVESMYGAFYTGGDIHWSIDGKYLFCQKGGIISVLSIEKGTVILSLGATEQEQDEDTIHCFAVTDDNLHVLAHYKSNLFKLWDWKENKLIKIWKSIHKGPVVKISFLNKRNLMASGGSDGSVRLWDLQHHACTHNMKGIQGVVSVLAFHPDVKKGLLFGAGDDTKIHGWDINTGQEKIILSGHFSKVTSLCFHKNGINLISSGRDRVLILWDLSSATSIRVLPVYEGIEEAFIVPHNVSFPNCPSTKTDSIYVASGGEKGIINIWEMKTGRKIYTQQNSLVPAAKEEGMLSIMHLLYNNATKSCAVVSADHNIIIHSINTFECIKQIVGYTDEILDIAYVGNEGSHIALASNSSDIKLYELISMNCQLLSGHTDIVLSLATTPANPYLLVSSAKDNSIRVWLMDKETTKMTCIASAIRHTASVGSVTISQLSTKFFASVSQDSCLKMWSLPENLATTSEHIAVNATHTVLAHQKDINSVTISPNDKFIATGSQDKTAKLWSANDLQLLGVFNGHRRGVWCVRFSPIDQVLLTTSADCTIKIWSLSELSCLKTLQGHESSVLRAEFITRGMQLITAGGDGLLKLWSIKTSECICTLDKHDSRVWALAVSKDDKNVISGGSDSLLVIWKDVTEERKAKIAAEKERLILEEQKLANLLQANELAAALQIALDLERPLQVLRIVEGILKRDRNELKNTIHELKPSSKEALLRCAVTWNTNSKNAQAAQTVIHVLTSEMDIEDLQAAGLFSSLEGMIPYTERHFKRLTRLMQDLHLLSYTVNRMKPHITITGKISWCLPVVLLSDASNIAGTCPTLNSGGSVTQTELLQELTHDCRYDKMARPPGQVNASDPIQVYTRVYIYILKSNMAKTLQFGVNMMLQFRYVDKRLEFSDIAPNLTQIYGGKSAHDLIWTPSVYVANERSSAVVGNSVKDLLISIDPSGMVILNTRMEAILNCGLRLEKFPFDVQECPLVFESWTYKVQDMELRWDEEPIILADELHLTEYKLVDKWVNQSQVSYTTAQQHYGHFAGNFSSISITFKLAREMGFFMMDYYIPSILIVVISWVSFWLHMDASPPRIVLGTNTILTFMTLASKVENSLPKVSYIKASEIWFLGCTIFLFAAMVEFAFVNTIYRRKKNVPLKKVNSKYILKSTLTPKLARKQFQKNTTGLERSRSWSSLDNGTISEQDYSSQNYLTVHSFPSTINIPSVKIEEDKDQECSVGSIMTIDSTPPPKPFARRPTLAQLHNFTTMTPQEIAQWIDRRSRIVFPVAFIIFNILYWSFIWI</sequence>
<feature type="repeat" description="WD" evidence="20">
    <location>
        <begin position="605"/>
        <end position="637"/>
    </location>
</feature>
<dbReference type="PANTHER" id="PTHR19854">
    <property type="entry name" value="TRANSDUCIN BETA-LIKE 3"/>
    <property type="match status" value="1"/>
</dbReference>
<feature type="repeat" description="WD" evidence="20">
    <location>
        <begin position="379"/>
        <end position="421"/>
    </location>
</feature>
<dbReference type="InterPro" id="IPR006201">
    <property type="entry name" value="Neur_channel"/>
</dbReference>
<keyword evidence="3 21" id="KW-0813">Transport</keyword>
<dbReference type="InterPro" id="IPR036719">
    <property type="entry name" value="Neuro-gated_channel_TM_sf"/>
</dbReference>
<dbReference type="PRINTS" id="PR00252">
    <property type="entry name" value="NRIONCHANNEL"/>
</dbReference>
<feature type="repeat" description="WD" evidence="20">
    <location>
        <begin position="479"/>
        <end position="520"/>
    </location>
</feature>
<keyword evidence="5 20" id="KW-0853">WD repeat</keyword>
<dbReference type="PRINTS" id="PR00253">
    <property type="entry name" value="GABAARECEPTR"/>
</dbReference>
<keyword evidence="8" id="KW-0677">Repeat</keyword>
<dbReference type="GO" id="GO:0030686">
    <property type="term" value="C:90S preribosome"/>
    <property type="evidence" value="ECO:0007669"/>
    <property type="project" value="TreeGrafter"/>
</dbReference>
<feature type="repeat" description="WD" evidence="20">
    <location>
        <begin position="190"/>
        <end position="231"/>
    </location>
</feature>
<dbReference type="Proteomes" id="UP001258017">
    <property type="component" value="Unassembled WGS sequence"/>
</dbReference>
<dbReference type="PROSITE" id="PS00678">
    <property type="entry name" value="WD_REPEATS_1"/>
    <property type="match status" value="3"/>
</dbReference>
<dbReference type="CDD" id="cd19049">
    <property type="entry name" value="LGIC_TM_anion"/>
    <property type="match status" value="1"/>
</dbReference>
<evidence type="ECO:0000256" key="14">
    <source>
        <dbReference type="ARBA" id="ARBA00023286"/>
    </source>
</evidence>
<evidence type="ECO:0000256" key="20">
    <source>
        <dbReference type="PROSITE-ProRule" id="PRU00221"/>
    </source>
</evidence>
<dbReference type="PROSITE" id="PS50294">
    <property type="entry name" value="WD_REPEATS_REGION"/>
    <property type="match status" value="7"/>
</dbReference>
<keyword evidence="14" id="KW-1071">Ligand-gated ion channel</keyword>
<feature type="transmembrane region" description="Helical" evidence="21">
    <location>
        <begin position="1271"/>
        <end position="1289"/>
    </location>
</feature>
<dbReference type="Pfam" id="PF00400">
    <property type="entry name" value="WD40"/>
    <property type="match status" value="7"/>
</dbReference>
<evidence type="ECO:0000256" key="8">
    <source>
        <dbReference type="ARBA" id="ARBA00022737"/>
    </source>
</evidence>
<dbReference type="SUPFAM" id="SSF50978">
    <property type="entry name" value="WD40 repeat-like"/>
    <property type="match status" value="2"/>
</dbReference>
<keyword evidence="26" id="KW-1185">Reference proteome</keyword>
<dbReference type="PROSITE" id="PS50082">
    <property type="entry name" value="WD_REPEATS_2"/>
    <property type="match status" value="7"/>
</dbReference>
<feature type="domain" description="Neurotransmitter-gated ion-channel transmembrane" evidence="23">
    <location>
        <begin position="1058"/>
        <end position="1285"/>
    </location>
</feature>
<keyword evidence="7" id="KW-0732">Signal</keyword>
<dbReference type="Pfam" id="PF02931">
    <property type="entry name" value="Neur_chan_LBD"/>
    <property type="match status" value="1"/>
</dbReference>
<evidence type="ECO:0000256" key="11">
    <source>
        <dbReference type="ARBA" id="ARBA00023136"/>
    </source>
</evidence>
<dbReference type="GO" id="GO:0000480">
    <property type="term" value="P:endonucleolytic cleavage in 5'-ETS of tricistronic rRNA transcript (SSU-rRNA, 5.8S rRNA, LSU-rRNA)"/>
    <property type="evidence" value="ECO:0007669"/>
    <property type="project" value="TreeGrafter"/>
</dbReference>
<keyword evidence="13" id="KW-0539">Nucleus</keyword>
<dbReference type="InterPro" id="IPR036322">
    <property type="entry name" value="WD40_repeat_dom_sf"/>
</dbReference>
<dbReference type="InterPro" id="IPR001680">
    <property type="entry name" value="WD40_rpt"/>
</dbReference>
<dbReference type="GO" id="GO:0005254">
    <property type="term" value="F:chloride channel activity"/>
    <property type="evidence" value="ECO:0007669"/>
    <property type="project" value="UniProtKB-ARBA"/>
</dbReference>
<dbReference type="GO" id="GO:0005886">
    <property type="term" value="C:plasma membrane"/>
    <property type="evidence" value="ECO:0007669"/>
    <property type="project" value="UniProtKB-SubCell"/>
</dbReference>
<evidence type="ECO:0000256" key="13">
    <source>
        <dbReference type="ARBA" id="ARBA00023242"/>
    </source>
</evidence>
<dbReference type="CDD" id="cd18987">
    <property type="entry name" value="LGIC_ECD_anion"/>
    <property type="match status" value="1"/>
</dbReference>
<dbReference type="SUPFAM" id="SSF90112">
    <property type="entry name" value="Neurotransmitter-gated ion-channel transmembrane pore"/>
    <property type="match status" value="1"/>
</dbReference>
<dbReference type="InterPro" id="IPR006202">
    <property type="entry name" value="Neur_chan_lig-bd"/>
</dbReference>
<evidence type="ECO:0000256" key="21">
    <source>
        <dbReference type="RuleBase" id="RU000687"/>
    </source>
</evidence>
<dbReference type="GO" id="GO:0004888">
    <property type="term" value="F:transmembrane signaling receptor activity"/>
    <property type="evidence" value="ECO:0007669"/>
    <property type="project" value="InterPro"/>
</dbReference>
<dbReference type="PANTHER" id="PTHR19854:SF15">
    <property type="entry name" value="TRANSDUCIN BETA-LIKE PROTEIN 3"/>
    <property type="match status" value="1"/>
</dbReference>
<evidence type="ECO:0000256" key="9">
    <source>
        <dbReference type="ARBA" id="ARBA00022989"/>
    </source>
</evidence>
<dbReference type="Gene3D" id="2.70.170.10">
    <property type="entry name" value="Neurotransmitter-gated ion-channel ligand-binding domain"/>
    <property type="match status" value="1"/>
</dbReference>
<accession>A0AAD9VUA1</accession>
<evidence type="ECO:0000256" key="6">
    <source>
        <dbReference type="ARBA" id="ARBA00022692"/>
    </source>
</evidence>
<keyword evidence="4" id="KW-1003">Cell membrane</keyword>
<feature type="repeat" description="WD" evidence="20">
    <location>
        <begin position="521"/>
        <end position="562"/>
    </location>
</feature>
<keyword evidence="9 21" id="KW-1133">Transmembrane helix</keyword>
<feature type="repeat" description="WD" evidence="20">
    <location>
        <begin position="563"/>
        <end position="604"/>
    </location>
</feature>
<evidence type="ECO:0000256" key="1">
    <source>
        <dbReference type="ARBA" id="ARBA00004604"/>
    </source>
</evidence>
<keyword evidence="15 21" id="KW-0407">Ion channel</keyword>
<organism evidence="25 26">
    <name type="scientific">Odynerus spinipes</name>
    <dbReference type="NCBI Taxonomy" id="1348599"/>
    <lineage>
        <taxon>Eukaryota</taxon>
        <taxon>Metazoa</taxon>
        <taxon>Ecdysozoa</taxon>
        <taxon>Arthropoda</taxon>
        <taxon>Hexapoda</taxon>
        <taxon>Insecta</taxon>
        <taxon>Pterygota</taxon>
        <taxon>Neoptera</taxon>
        <taxon>Endopterygota</taxon>
        <taxon>Hymenoptera</taxon>
        <taxon>Apocrita</taxon>
        <taxon>Aculeata</taxon>
        <taxon>Vespoidea</taxon>
        <taxon>Vespidae</taxon>
        <taxon>Eumeninae</taxon>
        <taxon>Odynerus</taxon>
    </lineage>
</organism>
<dbReference type="FunFam" id="2.70.170.10:FF:000042">
    <property type="entry name" value="Blast:Glycine receptor subunit alpha-3"/>
    <property type="match status" value="1"/>
</dbReference>
<evidence type="ECO:0000256" key="15">
    <source>
        <dbReference type="ARBA" id="ARBA00023303"/>
    </source>
</evidence>
<dbReference type="CDD" id="cd00200">
    <property type="entry name" value="WD40"/>
    <property type="match status" value="2"/>
</dbReference>